<protein>
    <submittedName>
        <fullName evidence="2">Uncharacterized protein</fullName>
    </submittedName>
</protein>
<accession>A0A4Y2HE75</accession>
<feature type="region of interest" description="Disordered" evidence="1">
    <location>
        <begin position="94"/>
        <end position="130"/>
    </location>
</feature>
<sequence length="162" mass="19124">MYLVFPLTCLGPCRYTRLRLSPSCNKAYGTNTNDQSSDSPAEKETNRTGWSHPLRPQPHLRLHPRHHNKPATDLPDENLVKKFTKQIRELKQIKERVVQKRKKKKLQDTYPGYKFNQPPPERTTDPQAPPEAIQPHRHFLYSIKHKIHFKKNTKYNLQNILI</sequence>
<evidence type="ECO:0000313" key="3">
    <source>
        <dbReference type="Proteomes" id="UP000499080"/>
    </source>
</evidence>
<dbReference type="Proteomes" id="UP000499080">
    <property type="component" value="Unassembled WGS sequence"/>
</dbReference>
<reference evidence="2 3" key="1">
    <citation type="journal article" date="2019" name="Sci. Rep.">
        <title>Orb-weaving spider Araneus ventricosus genome elucidates the spidroin gene catalogue.</title>
        <authorList>
            <person name="Kono N."/>
            <person name="Nakamura H."/>
            <person name="Ohtoshi R."/>
            <person name="Moran D.A.P."/>
            <person name="Shinohara A."/>
            <person name="Yoshida Y."/>
            <person name="Fujiwara M."/>
            <person name="Mori M."/>
            <person name="Tomita M."/>
            <person name="Arakawa K."/>
        </authorList>
    </citation>
    <scope>NUCLEOTIDE SEQUENCE [LARGE SCALE GENOMIC DNA]</scope>
</reference>
<dbReference type="EMBL" id="BGPR01001875">
    <property type="protein sequence ID" value="GBM63561.1"/>
    <property type="molecule type" value="Genomic_DNA"/>
</dbReference>
<comment type="caution">
    <text evidence="2">The sequence shown here is derived from an EMBL/GenBank/DDBJ whole genome shotgun (WGS) entry which is preliminary data.</text>
</comment>
<proteinExistence type="predicted"/>
<name>A0A4Y2HE75_ARAVE</name>
<gene>
    <name evidence="2" type="ORF">AVEN_3810_1</name>
</gene>
<organism evidence="2 3">
    <name type="scientific">Araneus ventricosus</name>
    <name type="common">Orbweaver spider</name>
    <name type="synonym">Epeira ventricosa</name>
    <dbReference type="NCBI Taxonomy" id="182803"/>
    <lineage>
        <taxon>Eukaryota</taxon>
        <taxon>Metazoa</taxon>
        <taxon>Ecdysozoa</taxon>
        <taxon>Arthropoda</taxon>
        <taxon>Chelicerata</taxon>
        <taxon>Arachnida</taxon>
        <taxon>Araneae</taxon>
        <taxon>Araneomorphae</taxon>
        <taxon>Entelegynae</taxon>
        <taxon>Araneoidea</taxon>
        <taxon>Araneidae</taxon>
        <taxon>Araneus</taxon>
    </lineage>
</organism>
<feature type="compositionally biased region" description="Basic residues" evidence="1">
    <location>
        <begin position="58"/>
        <end position="69"/>
    </location>
</feature>
<evidence type="ECO:0000313" key="2">
    <source>
        <dbReference type="EMBL" id="GBM63561.1"/>
    </source>
</evidence>
<keyword evidence="3" id="KW-1185">Reference proteome</keyword>
<feature type="region of interest" description="Disordered" evidence="1">
    <location>
        <begin position="27"/>
        <end position="78"/>
    </location>
</feature>
<evidence type="ECO:0000256" key="1">
    <source>
        <dbReference type="SAM" id="MobiDB-lite"/>
    </source>
</evidence>
<dbReference type="AlphaFoldDB" id="A0A4Y2HE75"/>
<feature type="compositionally biased region" description="Polar residues" evidence="1">
    <location>
        <begin position="27"/>
        <end position="39"/>
    </location>
</feature>